<evidence type="ECO:0000259" key="1">
    <source>
        <dbReference type="Pfam" id="PF13349"/>
    </source>
</evidence>
<organism evidence="2">
    <name type="scientific">bioreactor metagenome</name>
    <dbReference type="NCBI Taxonomy" id="1076179"/>
    <lineage>
        <taxon>unclassified sequences</taxon>
        <taxon>metagenomes</taxon>
        <taxon>ecological metagenomes</taxon>
    </lineage>
</organism>
<proteinExistence type="predicted"/>
<reference evidence="2" key="1">
    <citation type="submission" date="2019-08" db="EMBL/GenBank/DDBJ databases">
        <authorList>
            <person name="Kucharzyk K."/>
            <person name="Murdoch R.W."/>
            <person name="Higgins S."/>
            <person name="Loffler F."/>
        </authorList>
    </citation>
    <scope>NUCLEOTIDE SEQUENCE</scope>
</reference>
<evidence type="ECO:0000313" key="2">
    <source>
        <dbReference type="EMBL" id="MPM43960.1"/>
    </source>
</evidence>
<dbReference type="Pfam" id="PF13349">
    <property type="entry name" value="DUF4097"/>
    <property type="match status" value="1"/>
</dbReference>
<name>A0A644ZSL6_9ZZZZ</name>
<protein>
    <recommendedName>
        <fullName evidence="1">DUF4097 domain-containing protein</fullName>
    </recommendedName>
</protein>
<dbReference type="EMBL" id="VSSQ01010301">
    <property type="protein sequence ID" value="MPM43960.1"/>
    <property type="molecule type" value="Genomic_DNA"/>
</dbReference>
<comment type="caution">
    <text evidence="2">The sequence shown here is derived from an EMBL/GenBank/DDBJ whole genome shotgun (WGS) entry which is preliminary data.</text>
</comment>
<feature type="domain" description="DUF4097" evidence="1">
    <location>
        <begin position="61"/>
        <end position="309"/>
    </location>
</feature>
<dbReference type="AlphaFoldDB" id="A0A644ZSL6"/>
<sequence length="311" mass="34064">MNRNLKIIRIAMWSLVALGLTAILILGITNSNGINGVFNLTNIIDSNIAVQKDEKLEIKSVNKIIVDFSSSNIIVKVTDEDNMRIVQKSSKTLKDDEKFQVIQGNNQITIEKRNFGNLSNTLSFGNFKEVIEIYLPKKYNSDLDIETSSGDINFDSDIILSNANFSASSGDIVSKYNLQVKDFNIETSSGDISIETLTAPTYKIKATSGDIKINSLTGSGKVDTSSGDIKIEYKDIEEYLEVTATSGDVKLTIQKGISFEFKGKCSSGDINSNLDLNYKDENHHEATAKIGNGPYKKITANTSSGDISISN</sequence>
<dbReference type="PANTHER" id="PTHR34094">
    <property type="match status" value="1"/>
</dbReference>
<dbReference type="InterPro" id="IPR025164">
    <property type="entry name" value="Toastrack_DUF4097"/>
</dbReference>
<dbReference type="PANTHER" id="PTHR34094:SF1">
    <property type="entry name" value="PROTEIN FAM185A"/>
    <property type="match status" value="1"/>
</dbReference>
<accession>A0A644ZSL6</accession>
<gene>
    <name evidence="2" type="ORF">SDC9_90638</name>
</gene>